<reference evidence="10" key="3">
    <citation type="submission" date="2015-06" db="UniProtKB">
        <authorList>
            <consortium name="EnsemblMetazoa"/>
        </authorList>
    </citation>
    <scope>IDENTIFICATION</scope>
</reference>
<evidence type="ECO:0000256" key="3">
    <source>
        <dbReference type="ARBA" id="ARBA00006730"/>
    </source>
</evidence>
<dbReference type="SUPFAM" id="SSF54373">
    <property type="entry name" value="FAD-linked reductases, C-terminal domain"/>
    <property type="match status" value="1"/>
</dbReference>
<comment type="subcellular location">
    <subcellularLocation>
        <location evidence="2">Peroxisome matrix</location>
    </subcellularLocation>
</comment>
<gene>
    <name evidence="9" type="ORF">CAPTEDRAFT_106442</name>
</gene>
<evidence type="ECO:0000256" key="4">
    <source>
        <dbReference type="ARBA" id="ARBA00022630"/>
    </source>
</evidence>
<dbReference type="GO" id="GO:0005782">
    <property type="term" value="C:peroxisomal matrix"/>
    <property type="evidence" value="ECO:0007669"/>
    <property type="project" value="UniProtKB-SubCell"/>
</dbReference>
<evidence type="ECO:0000256" key="7">
    <source>
        <dbReference type="PIRSR" id="PIRSR000189-1"/>
    </source>
</evidence>
<reference evidence="11" key="1">
    <citation type="submission" date="2012-12" db="EMBL/GenBank/DDBJ databases">
        <authorList>
            <person name="Hellsten U."/>
            <person name="Grimwood J."/>
            <person name="Chapman J.A."/>
            <person name="Shapiro H."/>
            <person name="Aerts A."/>
            <person name="Otillar R.P."/>
            <person name="Terry A.Y."/>
            <person name="Boore J.L."/>
            <person name="Simakov O."/>
            <person name="Marletaz F."/>
            <person name="Cho S.-J."/>
            <person name="Edsinger-Gonzales E."/>
            <person name="Havlak P."/>
            <person name="Kuo D.-H."/>
            <person name="Larsson T."/>
            <person name="Lv J."/>
            <person name="Arendt D."/>
            <person name="Savage R."/>
            <person name="Osoegawa K."/>
            <person name="de Jong P."/>
            <person name="Lindberg D.R."/>
            <person name="Seaver E.C."/>
            <person name="Weisblat D.A."/>
            <person name="Putnam N.H."/>
            <person name="Grigoriev I.V."/>
            <person name="Rokhsar D.S."/>
        </authorList>
    </citation>
    <scope>NUCLEOTIDE SEQUENCE</scope>
    <source>
        <strain evidence="11">I ESC-2004</strain>
    </source>
</reference>
<dbReference type="EMBL" id="AMQN01009644">
    <property type="status" value="NOT_ANNOTATED_CDS"/>
    <property type="molecule type" value="Genomic_DNA"/>
</dbReference>
<protein>
    <recommendedName>
        <fullName evidence="8">FAD dependent oxidoreductase domain-containing protein</fullName>
    </recommendedName>
</protein>
<dbReference type="InterPro" id="IPR006181">
    <property type="entry name" value="D-amino_acid_oxidase_CS"/>
</dbReference>
<feature type="binding site" evidence="7">
    <location>
        <position position="172"/>
    </location>
    <ligand>
        <name>FAD</name>
        <dbReference type="ChEBI" id="CHEBI:57692"/>
    </ligand>
</feature>
<sequence length="345" mass="38165">MSAAEPLKIAVVGAGPSGVSTAFCIQENVPDAIVTIIADKFSPNTTGDCAAGMIVPHLLGTTPVEDIKRWQRTTMTYGIDLFRTEEAAEAGVQIISGNWLWNQDTESETMADYHDVLLGFRSASVSELLQYEGVEFQEAFTFSSILIECVKYLPWLTKKFVNKGGKTLQRKVESLDELFEDYDLVVNCSGIGARGLGDDDVTPIRGQVMRVRAPWMKQFTVLNDGDFFILPVTDGTVVLGATHQWDNWNTEPNAEDRDRILQNCHRLVPSLKAAPVVSEWVGLRPYRHCVRLETEKRVVNGNQKMVVHNYGHGGAGVCLSWGCALDAAELVRKALDESLVNCNKE</sequence>
<comment type="cofactor">
    <cofactor evidence="1 7">
        <name>FAD</name>
        <dbReference type="ChEBI" id="CHEBI:57692"/>
    </cofactor>
</comment>
<keyword evidence="6" id="KW-0560">Oxidoreductase</keyword>
<organism evidence="9">
    <name type="scientific">Capitella teleta</name>
    <name type="common">Polychaete worm</name>
    <dbReference type="NCBI Taxonomy" id="283909"/>
    <lineage>
        <taxon>Eukaryota</taxon>
        <taxon>Metazoa</taxon>
        <taxon>Spiralia</taxon>
        <taxon>Lophotrochozoa</taxon>
        <taxon>Annelida</taxon>
        <taxon>Polychaeta</taxon>
        <taxon>Sedentaria</taxon>
        <taxon>Scolecida</taxon>
        <taxon>Capitellidae</taxon>
        <taxon>Capitella</taxon>
    </lineage>
</organism>
<feature type="binding site" evidence="7">
    <location>
        <position position="314"/>
    </location>
    <ligand>
        <name>D-dopa</name>
        <dbReference type="ChEBI" id="CHEBI:149689"/>
    </ligand>
</feature>
<dbReference type="Proteomes" id="UP000014760">
    <property type="component" value="Unassembled WGS sequence"/>
</dbReference>
<dbReference type="OMA" id="TDPTRHM"/>
<dbReference type="EMBL" id="AMQN01009645">
    <property type="status" value="NOT_ANNOTATED_CDS"/>
    <property type="molecule type" value="Genomic_DNA"/>
</dbReference>
<evidence type="ECO:0000256" key="1">
    <source>
        <dbReference type="ARBA" id="ARBA00001974"/>
    </source>
</evidence>
<dbReference type="Gene3D" id="3.30.9.10">
    <property type="entry name" value="D-Amino Acid Oxidase, subunit A, domain 2"/>
    <property type="match status" value="1"/>
</dbReference>
<dbReference type="HOGENOM" id="CLU_034311_0_2_1"/>
<evidence type="ECO:0000256" key="2">
    <source>
        <dbReference type="ARBA" id="ARBA00004253"/>
    </source>
</evidence>
<dbReference type="Pfam" id="PF01266">
    <property type="entry name" value="DAO"/>
    <property type="match status" value="1"/>
</dbReference>
<name>R7U392_CAPTE</name>
<evidence type="ECO:0000259" key="8">
    <source>
        <dbReference type="Pfam" id="PF01266"/>
    </source>
</evidence>
<dbReference type="GO" id="GO:0003884">
    <property type="term" value="F:D-amino-acid oxidase activity"/>
    <property type="evidence" value="ECO:0007669"/>
    <property type="project" value="InterPro"/>
</dbReference>
<accession>R7U392</accession>
<feature type="binding site" evidence="7">
    <location>
        <position position="284"/>
    </location>
    <ligand>
        <name>D-dopa</name>
        <dbReference type="ChEBI" id="CHEBI:149689"/>
    </ligand>
</feature>
<dbReference type="AlphaFoldDB" id="R7U392"/>
<dbReference type="InterPro" id="IPR023209">
    <property type="entry name" value="DAO"/>
</dbReference>
<evidence type="ECO:0000256" key="6">
    <source>
        <dbReference type="ARBA" id="ARBA00023002"/>
    </source>
</evidence>
<reference evidence="9 11" key="2">
    <citation type="journal article" date="2013" name="Nature">
        <title>Insights into bilaterian evolution from three spiralian genomes.</title>
        <authorList>
            <person name="Simakov O."/>
            <person name="Marletaz F."/>
            <person name="Cho S.J."/>
            <person name="Edsinger-Gonzales E."/>
            <person name="Havlak P."/>
            <person name="Hellsten U."/>
            <person name="Kuo D.H."/>
            <person name="Larsson T."/>
            <person name="Lv J."/>
            <person name="Arendt D."/>
            <person name="Savage R."/>
            <person name="Osoegawa K."/>
            <person name="de Jong P."/>
            <person name="Grimwood J."/>
            <person name="Chapman J.A."/>
            <person name="Shapiro H."/>
            <person name="Aerts A."/>
            <person name="Otillar R.P."/>
            <person name="Terry A.Y."/>
            <person name="Boore J.L."/>
            <person name="Grigoriev I.V."/>
            <person name="Lindberg D.R."/>
            <person name="Seaver E.C."/>
            <person name="Weisblat D.A."/>
            <person name="Putnam N.H."/>
            <person name="Rokhsar D.S."/>
        </authorList>
    </citation>
    <scope>NUCLEOTIDE SEQUENCE</scope>
    <source>
        <strain evidence="9 11">I ESC-2004</strain>
    </source>
</reference>
<dbReference type="EnsemblMetazoa" id="CapteT106442">
    <property type="protein sequence ID" value="CapteP106442"/>
    <property type="gene ID" value="CapteG106442"/>
</dbReference>
<dbReference type="InterPro" id="IPR006076">
    <property type="entry name" value="FAD-dep_OxRdtase"/>
</dbReference>
<dbReference type="PROSITE" id="PS00677">
    <property type="entry name" value="DAO"/>
    <property type="match status" value="1"/>
</dbReference>
<evidence type="ECO:0000313" key="11">
    <source>
        <dbReference type="Proteomes" id="UP000014760"/>
    </source>
</evidence>
<proteinExistence type="inferred from homology"/>
<dbReference type="PIRSF" id="PIRSF000189">
    <property type="entry name" value="D-aa_oxidase"/>
    <property type="match status" value="1"/>
</dbReference>
<dbReference type="GO" id="GO:0019478">
    <property type="term" value="P:D-amino acid catabolic process"/>
    <property type="evidence" value="ECO:0007669"/>
    <property type="project" value="TreeGrafter"/>
</dbReference>
<evidence type="ECO:0000256" key="5">
    <source>
        <dbReference type="ARBA" id="ARBA00022827"/>
    </source>
</evidence>
<dbReference type="Gene3D" id="3.40.50.720">
    <property type="entry name" value="NAD(P)-binding Rossmann-like Domain"/>
    <property type="match status" value="1"/>
</dbReference>
<dbReference type="STRING" id="283909.R7U392"/>
<feature type="domain" description="FAD dependent oxidoreductase" evidence="8">
    <location>
        <begin position="8"/>
        <end position="330"/>
    </location>
</feature>
<keyword evidence="11" id="KW-1185">Reference proteome</keyword>
<dbReference type="FunCoup" id="R7U392">
    <property type="interactions" value="150"/>
</dbReference>
<evidence type="ECO:0000313" key="10">
    <source>
        <dbReference type="EnsemblMetazoa" id="CapteP106442"/>
    </source>
</evidence>
<dbReference type="GO" id="GO:0071949">
    <property type="term" value="F:FAD binding"/>
    <property type="evidence" value="ECO:0007669"/>
    <property type="project" value="InterPro"/>
</dbReference>
<keyword evidence="4" id="KW-0285">Flavoprotein</keyword>
<dbReference type="OrthoDB" id="2015447at2759"/>
<dbReference type="PANTHER" id="PTHR11530">
    <property type="entry name" value="D-AMINO ACID OXIDASE"/>
    <property type="match status" value="1"/>
</dbReference>
<dbReference type="PANTHER" id="PTHR11530:SF11">
    <property type="entry name" value="D-ASPARTATE OXIDASE"/>
    <property type="match status" value="1"/>
</dbReference>
<dbReference type="SUPFAM" id="SSF51971">
    <property type="entry name" value="Nucleotide-binding domain"/>
    <property type="match status" value="1"/>
</dbReference>
<comment type="similarity">
    <text evidence="3">Belongs to the DAMOX/DASOX family.</text>
</comment>
<dbReference type="EMBL" id="KB305864">
    <property type="protein sequence ID" value="ELU00586.1"/>
    <property type="molecule type" value="Genomic_DNA"/>
</dbReference>
<evidence type="ECO:0000313" key="9">
    <source>
        <dbReference type="EMBL" id="ELU00586.1"/>
    </source>
</evidence>
<keyword evidence="5 7" id="KW-0274">FAD</keyword>